<dbReference type="GO" id="GO:0006886">
    <property type="term" value="P:intracellular protein transport"/>
    <property type="evidence" value="ECO:0007669"/>
    <property type="project" value="TreeGrafter"/>
</dbReference>
<dbReference type="Proteomes" id="UP000799778">
    <property type="component" value="Unassembled WGS sequence"/>
</dbReference>
<name>A0A6A5XRG1_9PLEO</name>
<dbReference type="SUPFAM" id="SSF54236">
    <property type="entry name" value="Ubiquitin-like"/>
    <property type="match status" value="2"/>
</dbReference>
<dbReference type="Pfam" id="PF11470">
    <property type="entry name" value="TUG-UBL1"/>
    <property type="match status" value="1"/>
</dbReference>
<dbReference type="GO" id="GO:0005634">
    <property type="term" value="C:nucleus"/>
    <property type="evidence" value="ECO:0007669"/>
    <property type="project" value="TreeGrafter"/>
</dbReference>
<dbReference type="Gene3D" id="3.10.20.90">
    <property type="entry name" value="Phosphatidylinositol 3-kinase Catalytic Subunit, Chain A, domain 1"/>
    <property type="match status" value="1"/>
</dbReference>
<keyword evidence="4" id="KW-1185">Reference proteome</keyword>
<dbReference type="InterPro" id="IPR001012">
    <property type="entry name" value="UBX_dom"/>
</dbReference>
<evidence type="ECO:0000313" key="4">
    <source>
        <dbReference type="Proteomes" id="UP000799778"/>
    </source>
</evidence>
<dbReference type="OrthoDB" id="440781at2759"/>
<dbReference type="PANTHER" id="PTHR46467:SF1">
    <property type="entry name" value="TETHER CONTAINING UBX DOMAIN FOR GLUT4"/>
    <property type="match status" value="1"/>
</dbReference>
<dbReference type="CDD" id="cd16105">
    <property type="entry name" value="Ubl_ASPSCR1_like"/>
    <property type="match status" value="1"/>
</dbReference>
<dbReference type="GO" id="GO:0012506">
    <property type="term" value="C:vesicle membrane"/>
    <property type="evidence" value="ECO:0007669"/>
    <property type="project" value="TreeGrafter"/>
</dbReference>
<evidence type="ECO:0000259" key="2">
    <source>
        <dbReference type="PROSITE" id="PS50033"/>
    </source>
</evidence>
<dbReference type="InterPro" id="IPR059238">
    <property type="entry name" value="UBX1_UBXN9"/>
</dbReference>
<dbReference type="CDD" id="cd17075">
    <property type="entry name" value="UBX1_UBXN9"/>
    <property type="match status" value="1"/>
</dbReference>
<dbReference type="RefSeq" id="XP_033384234.1">
    <property type="nucleotide sequence ID" value="XM_033523506.1"/>
</dbReference>
<dbReference type="InterPro" id="IPR029071">
    <property type="entry name" value="Ubiquitin-like_domsf"/>
</dbReference>
<feature type="domain" description="UBX" evidence="2">
    <location>
        <begin position="368"/>
        <end position="447"/>
    </location>
</feature>
<dbReference type="InterPro" id="IPR021569">
    <property type="entry name" value="TUG-UBL1"/>
</dbReference>
<protein>
    <recommendedName>
        <fullName evidence="2">UBX domain-containing protein</fullName>
    </recommendedName>
</protein>
<feature type="region of interest" description="Disordered" evidence="1">
    <location>
        <begin position="479"/>
        <end position="525"/>
    </location>
</feature>
<dbReference type="EMBL" id="ML978069">
    <property type="protein sequence ID" value="KAF2015895.1"/>
    <property type="molecule type" value="Genomic_DNA"/>
</dbReference>
<dbReference type="GO" id="GO:0005737">
    <property type="term" value="C:cytoplasm"/>
    <property type="evidence" value="ECO:0007669"/>
    <property type="project" value="TreeGrafter"/>
</dbReference>
<dbReference type="PANTHER" id="PTHR46467">
    <property type="entry name" value="TETHER CONTAINING UBX DOMAIN FOR GLUT4"/>
    <property type="match status" value="1"/>
</dbReference>
<dbReference type="GeneID" id="54280903"/>
<feature type="compositionally biased region" description="Polar residues" evidence="1">
    <location>
        <begin position="266"/>
        <end position="295"/>
    </location>
</feature>
<feature type="region of interest" description="Disordered" evidence="1">
    <location>
        <begin position="207"/>
        <end position="296"/>
    </location>
</feature>
<evidence type="ECO:0000256" key="1">
    <source>
        <dbReference type="SAM" id="MobiDB-lite"/>
    </source>
</evidence>
<gene>
    <name evidence="3" type="ORF">BU24DRAFT_346929</name>
</gene>
<accession>A0A6A5XRG1</accession>
<sequence length="525" mass="57605">MSHVVVFNASAKTVRIPTTPTKYLTEVRDEACQKFSVSKDQFTLKYNNKPISLSQQIRLANLPQGARLELVQASRSPTVISVALQLPASDKSARLTQKFASNTSLWELLRKFESGQGANYNFTQRGVPEMSANGTSGAGRLHYEMPVITVMPGHREHASFVELQKTLSQIGFDSGSALLRLSFRNSGKPLEEAMTEISQYFRASDATPSGAHAATTAQTTSIPDLDKAAPEATQIVAGESIKVDEPEPDLMDVDPAPASASAEVPTASQPTGNVESTSIPSPVQATSPLSETSAEAASGRNVQIFAASPSSTPQAARQAYNEADYIPTIEHAKSHQAALQARTRNQRLLSDKELEDQEKARQEKLNAAADKGSSVRIRMPDTQIIQINITKEDTAKDIYIMVEDFLLYKEPFNLKYIGPKGQQTLLPRDQKRLIQDLRFTAAELVTFLWDDKASSEARLSRKILKQEWQARAQVLQVKEPVAEEKPKAAPQQEPSKAEGKKKSNLSAGEKESKLKNLLMKGFSKK</sequence>
<dbReference type="AlphaFoldDB" id="A0A6A5XRG1"/>
<reference evidence="3" key="1">
    <citation type="journal article" date="2020" name="Stud. Mycol.">
        <title>101 Dothideomycetes genomes: a test case for predicting lifestyles and emergence of pathogens.</title>
        <authorList>
            <person name="Haridas S."/>
            <person name="Albert R."/>
            <person name="Binder M."/>
            <person name="Bloem J."/>
            <person name="Labutti K."/>
            <person name="Salamov A."/>
            <person name="Andreopoulos B."/>
            <person name="Baker S."/>
            <person name="Barry K."/>
            <person name="Bills G."/>
            <person name="Bluhm B."/>
            <person name="Cannon C."/>
            <person name="Castanera R."/>
            <person name="Culley D."/>
            <person name="Daum C."/>
            <person name="Ezra D."/>
            <person name="Gonzalez J."/>
            <person name="Henrissat B."/>
            <person name="Kuo A."/>
            <person name="Liang C."/>
            <person name="Lipzen A."/>
            <person name="Lutzoni F."/>
            <person name="Magnuson J."/>
            <person name="Mondo S."/>
            <person name="Nolan M."/>
            <person name="Ohm R."/>
            <person name="Pangilinan J."/>
            <person name="Park H.-J."/>
            <person name="Ramirez L."/>
            <person name="Alfaro M."/>
            <person name="Sun H."/>
            <person name="Tritt A."/>
            <person name="Yoshinaga Y."/>
            <person name="Zwiers L.-H."/>
            <person name="Turgeon B."/>
            <person name="Goodwin S."/>
            <person name="Spatafora J."/>
            <person name="Crous P."/>
            <person name="Grigoriev I."/>
        </authorList>
    </citation>
    <scope>NUCLEOTIDE SEQUENCE</scope>
    <source>
        <strain evidence="3">CBS 175.79</strain>
    </source>
</reference>
<proteinExistence type="predicted"/>
<organism evidence="3 4">
    <name type="scientific">Aaosphaeria arxii CBS 175.79</name>
    <dbReference type="NCBI Taxonomy" id="1450172"/>
    <lineage>
        <taxon>Eukaryota</taxon>
        <taxon>Fungi</taxon>
        <taxon>Dikarya</taxon>
        <taxon>Ascomycota</taxon>
        <taxon>Pezizomycotina</taxon>
        <taxon>Dothideomycetes</taxon>
        <taxon>Pleosporomycetidae</taxon>
        <taxon>Pleosporales</taxon>
        <taxon>Pleosporales incertae sedis</taxon>
        <taxon>Aaosphaeria</taxon>
    </lineage>
</organism>
<evidence type="ECO:0000313" key="3">
    <source>
        <dbReference type="EMBL" id="KAF2015895.1"/>
    </source>
</evidence>
<dbReference type="PROSITE" id="PS50033">
    <property type="entry name" value="UBX"/>
    <property type="match status" value="1"/>
</dbReference>